<sequence>MITLHRRTNSAQLSKTKLPAVKCEAATRISIRTSRNRSRSPNVEISQFQVNNIIPLSQALSRSLLSSETLSYTPNPLSNHSILPEFRAKMIDWMIEVTSAFKCHKAVFFLAVKIMDKFFKVHQQALSSQLLHIIGVCCMFIASKFSDTRHRIRLGALREKIAHKKFTVSEILITEKLILKKLGFIVNLSTCYDFLQSLYEEFKIPNVIQVTAELICRISQIYYKHLEFKQSDIALSSVIIAARSLRQDNLCEKMIPAKGKDKITEEVVEKLSRDVDKYAEKFPGYTSVFDFFNVTITSRKPGPLFVFCDIELEQDQNKLLNSPNFL</sequence>
<dbReference type="SUPFAM" id="SSF47954">
    <property type="entry name" value="Cyclin-like"/>
    <property type="match status" value="1"/>
</dbReference>
<dbReference type="AlphaFoldDB" id="A0AAU9JZX2"/>
<evidence type="ECO:0000259" key="5">
    <source>
        <dbReference type="SMART" id="SM00385"/>
    </source>
</evidence>
<evidence type="ECO:0000256" key="4">
    <source>
        <dbReference type="RuleBase" id="RU000383"/>
    </source>
</evidence>
<evidence type="ECO:0000313" key="7">
    <source>
        <dbReference type="Proteomes" id="UP001162131"/>
    </source>
</evidence>
<protein>
    <recommendedName>
        <fullName evidence="5">Cyclin-like domain-containing protein</fullName>
    </recommendedName>
</protein>
<evidence type="ECO:0000256" key="3">
    <source>
        <dbReference type="ARBA" id="ARBA00023306"/>
    </source>
</evidence>
<dbReference type="InterPro" id="IPR013763">
    <property type="entry name" value="Cyclin-like_dom"/>
</dbReference>
<keyword evidence="3" id="KW-0131">Cell cycle</keyword>
<feature type="domain" description="Cyclin-like" evidence="5">
    <location>
        <begin position="92"/>
        <end position="180"/>
    </location>
</feature>
<evidence type="ECO:0000256" key="2">
    <source>
        <dbReference type="ARBA" id="ARBA00023127"/>
    </source>
</evidence>
<dbReference type="PANTHER" id="PTHR10177">
    <property type="entry name" value="CYCLINS"/>
    <property type="match status" value="1"/>
</dbReference>
<dbReference type="InterPro" id="IPR036915">
    <property type="entry name" value="Cyclin-like_sf"/>
</dbReference>
<dbReference type="PROSITE" id="PS00292">
    <property type="entry name" value="CYCLINS"/>
    <property type="match status" value="1"/>
</dbReference>
<evidence type="ECO:0000313" key="6">
    <source>
        <dbReference type="EMBL" id="CAG9331304.1"/>
    </source>
</evidence>
<accession>A0AAU9JZX2</accession>
<dbReference type="Pfam" id="PF00134">
    <property type="entry name" value="Cyclin_N"/>
    <property type="match status" value="1"/>
</dbReference>
<dbReference type="FunFam" id="1.10.472.10:FF:000089">
    <property type="entry name" value="Cyclin, N-terminal domain containing protein"/>
    <property type="match status" value="1"/>
</dbReference>
<comment type="caution">
    <text evidence="6">The sequence shown here is derived from an EMBL/GenBank/DDBJ whole genome shotgun (WGS) entry which is preliminary data.</text>
</comment>
<proteinExistence type="inferred from homology"/>
<keyword evidence="2 4" id="KW-0195">Cyclin</keyword>
<dbReference type="InterPro" id="IPR039361">
    <property type="entry name" value="Cyclin"/>
</dbReference>
<organism evidence="6 7">
    <name type="scientific">Blepharisma stoltei</name>
    <dbReference type="NCBI Taxonomy" id="1481888"/>
    <lineage>
        <taxon>Eukaryota</taxon>
        <taxon>Sar</taxon>
        <taxon>Alveolata</taxon>
        <taxon>Ciliophora</taxon>
        <taxon>Postciliodesmatophora</taxon>
        <taxon>Heterotrichea</taxon>
        <taxon>Heterotrichida</taxon>
        <taxon>Blepharismidae</taxon>
        <taxon>Blepharisma</taxon>
    </lineage>
</organism>
<comment type="similarity">
    <text evidence="4">Belongs to the cyclin family.</text>
</comment>
<name>A0AAU9JZX2_9CILI</name>
<reference evidence="6" key="1">
    <citation type="submission" date="2021-09" db="EMBL/GenBank/DDBJ databases">
        <authorList>
            <consortium name="AG Swart"/>
            <person name="Singh M."/>
            <person name="Singh A."/>
            <person name="Seah K."/>
            <person name="Emmerich C."/>
        </authorList>
    </citation>
    <scope>NUCLEOTIDE SEQUENCE</scope>
    <source>
        <strain evidence="6">ATCC30299</strain>
    </source>
</reference>
<gene>
    <name evidence="6" type="ORF">BSTOLATCC_MIC53379</name>
</gene>
<keyword evidence="1" id="KW-0132">Cell division</keyword>
<evidence type="ECO:0000256" key="1">
    <source>
        <dbReference type="ARBA" id="ARBA00022618"/>
    </source>
</evidence>
<dbReference type="Proteomes" id="UP001162131">
    <property type="component" value="Unassembled WGS sequence"/>
</dbReference>
<dbReference type="GO" id="GO:0051301">
    <property type="term" value="P:cell division"/>
    <property type="evidence" value="ECO:0007669"/>
    <property type="project" value="UniProtKB-KW"/>
</dbReference>
<dbReference type="InterPro" id="IPR048258">
    <property type="entry name" value="Cyclins_cyclin-box"/>
</dbReference>
<keyword evidence="7" id="KW-1185">Reference proteome</keyword>
<dbReference type="InterPro" id="IPR006671">
    <property type="entry name" value="Cyclin_N"/>
</dbReference>
<dbReference type="SMART" id="SM00385">
    <property type="entry name" value="CYCLIN"/>
    <property type="match status" value="1"/>
</dbReference>
<dbReference type="Gene3D" id="1.10.472.10">
    <property type="entry name" value="Cyclin-like"/>
    <property type="match status" value="2"/>
</dbReference>
<dbReference type="EMBL" id="CAJZBQ010000053">
    <property type="protein sequence ID" value="CAG9331304.1"/>
    <property type="molecule type" value="Genomic_DNA"/>
</dbReference>